<reference evidence="1 2" key="1">
    <citation type="submission" date="2024-03" db="EMBL/GenBank/DDBJ databases">
        <title>The Acrasis kona genome and developmental transcriptomes reveal deep origins of eukaryotic multicellular pathways.</title>
        <authorList>
            <person name="Sheikh S."/>
            <person name="Fu C.-J."/>
            <person name="Brown M.W."/>
            <person name="Baldauf S.L."/>
        </authorList>
    </citation>
    <scope>NUCLEOTIDE SEQUENCE [LARGE SCALE GENOMIC DNA]</scope>
    <source>
        <strain evidence="1 2">ATCC MYA-3509</strain>
    </source>
</reference>
<gene>
    <name evidence="1" type="ORF">AKO1_005365</name>
</gene>
<dbReference type="Proteomes" id="UP001431209">
    <property type="component" value="Unassembled WGS sequence"/>
</dbReference>
<keyword evidence="2" id="KW-1185">Reference proteome</keyword>
<organism evidence="1 2">
    <name type="scientific">Acrasis kona</name>
    <dbReference type="NCBI Taxonomy" id="1008807"/>
    <lineage>
        <taxon>Eukaryota</taxon>
        <taxon>Discoba</taxon>
        <taxon>Heterolobosea</taxon>
        <taxon>Tetramitia</taxon>
        <taxon>Eutetramitia</taxon>
        <taxon>Acrasidae</taxon>
        <taxon>Acrasis</taxon>
    </lineage>
</organism>
<sequence>MSHKTVASAAARLFNHCTPHNYPVGFSKHAKKVFKKPTEWFMPPAVKLFDETGMFETEEEIIKAETMHDRILDGRGPPKKGMGKKALLAQKALAEAEKKAKAKKK</sequence>
<proteinExistence type="predicted"/>
<dbReference type="EMBL" id="JAOPGA020000288">
    <property type="protein sequence ID" value="KAL0478009.1"/>
    <property type="molecule type" value="Genomic_DNA"/>
</dbReference>
<evidence type="ECO:0000313" key="1">
    <source>
        <dbReference type="EMBL" id="KAL0478009.1"/>
    </source>
</evidence>
<name>A0AAW2YLI3_9EUKA</name>
<accession>A0AAW2YLI3</accession>
<dbReference type="AlphaFoldDB" id="A0AAW2YLI3"/>
<evidence type="ECO:0000313" key="2">
    <source>
        <dbReference type="Proteomes" id="UP001431209"/>
    </source>
</evidence>
<comment type="caution">
    <text evidence="1">The sequence shown here is derived from an EMBL/GenBank/DDBJ whole genome shotgun (WGS) entry which is preliminary data.</text>
</comment>
<protein>
    <submittedName>
        <fullName evidence="1">ADAM18</fullName>
    </submittedName>
</protein>